<evidence type="ECO:0000313" key="3">
    <source>
        <dbReference type="Proteomes" id="UP001201812"/>
    </source>
</evidence>
<dbReference type="AlphaFoldDB" id="A0AAD4MK08"/>
<name>A0AAD4MK08_9BILA</name>
<dbReference type="EMBL" id="JAKKPZ010000257">
    <property type="protein sequence ID" value="KAI1697657.1"/>
    <property type="molecule type" value="Genomic_DNA"/>
</dbReference>
<organism evidence="2 3">
    <name type="scientific">Ditylenchus destructor</name>
    <dbReference type="NCBI Taxonomy" id="166010"/>
    <lineage>
        <taxon>Eukaryota</taxon>
        <taxon>Metazoa</taxon>
        <taxon>Ecdysozoa</taxon>
        <taxon>Nematoda</taxon>
        <taxon>Chromadorea</taxon>
        <taxon>Rhabditida</taxon>
        <taxon>Tylenchina</taxon>
        <taxon>Tylenchomorpha</taxon>
        <taxon>Sphaerularioidea</taxon>
        <taxon>Anguinidae</taxon>
        <taxon>Anguininae</taxon>
        <taxon>Ditylenchus</taxon>
    </lineage>
</organism>
<keyword evidence="3" id="KW-1185">Reference proteome</keyword>
<reference evidence="2" key="1">
    <citation type="submission" date="2022-01" db="EMBL/GenBank/DDBJ databases">
        <title>Genome Sequence Resource for Two Populations of Ditylenchus destructor, the Migratory Endoparasitic Phytonematode.</title>
        <authorList>
            <person name="Zhang H."/>
            <person name="Lin R."/>
            <person name="Xie B."/>
        </authorList>
    </citation>
    <scope>NUCLEOTIDE SEQUENCE</scope>
    <source>
        <strain evidence="2">BazhouSP</strain>
    </source>
</reference>
<gene>
    <name evidence="2" type="ORF">DdX_18379</name>
</gene>
<accession>A0AAD4MK08</accession>
<dbReference type="Proteomes" id="UP001201812">
    <property type="component" value="Unassembled WGS sequence"/>
</dbReference>
<feature type="signal peptide" evidence="1">
    <location>
        <begin position="1"/>
        <end position="20"/>
    </location>
</feature>
<feature type="chain" id="PRO_5042148669" evidence="1">
    <location>
        <begin position="21"/>
        <end position="313"/>
    </location>
</feature>
<proteinExistence type="predicted"/>
<protein>
    <submittedName>
        <fullName evidence="2">Uncharacterized protein</fullName>
    </submittedName>
</protein>
<sequence length="313" mass="36724">MAAYIFRLFVLIVSVALNEAPTPEQFEFSMSAFFPVSIANMKKIEDVRKEMKKLDEIYLITLDVITMLEKKAGEDYIWDKVNKKIAELKKDIENKKYSFMADENRQSLKYYEFILEFIQFYVDSKLPQQLKGSIFHVSGNKTASNFQVKQQSLARKLSLFILEEWLLYAILEFAKFHKEMETWLLVHWPHVQQADLYIPDNEKFEKNIVSKFGGHNISDKDLFRFPYVLLSHIEDIGNLQSVYANYMARGYSNRTFTEDFPQLQLNILKMQNAPLEKLSNGLYSSKPWVAALRSRIITDEEVKAESEVVEYLN</sequence>
<comment type="caution">
    <text evidence="2">The sequence shown here is derived from an EMBL/GenBank/DDBJ whole genome shotgun (WGS) entry which is preliminary data.</text>
</comment>
<evidence type="ECO:0000256" key="1">
    <source>
        <dbReference type="SAM" id="SignalP"/>
    </source>
</evidence>
<keyword evidence="1" id="KW-0732">Signal</keyword>
<evidence type="ECO:0000313" key="2">
    <source>
        <dbReference type="EMBL" id="KAI1697657.1"/>
    </source>
</evidence>